<proteinExistence type="predicted"/>
<gene>
    <name evidence="2" type="ORF">MNBD_CHLOROFLEXI01-5243</name>
</gene>
<accession>A0A3B0UP80</accession>
<protein>
    <submittedName>
        <fullName evidence="2">Uncharacterized protein</fullName>
    </submittedName>
</protein>
<feature type="transmembrane region" description="Helical" evidence="1">
    <location>
        <begin position="46"/>
        <end position="66"/>
    </location>
</feature>
<reference evidence="2" key="1">
    <citation type="submission" date="2018-06" db="EMBL/GenBank/DDBJ databases">
        <authorList>
            <person name="Zhirakovskaya E."/>
        </authorList>
    </citation>
    <scope>NUCLEOTIDE SEQUENCE</scope>
</reference>
<keyword evidence="1" id="KW-0812">Transmembrane</keyword>
<dbReference type="AlphaFoldDB" id="A0A3B0UP80"/>
<evidence type="ECO:0000313" key="2">
    <source>
        <dbReference type="EMBL" id="VAW30023.1"/>
    </source>
</evidence>
<evidence type="ECO:0000256" key="1">
    <source>
        <dbReference type="SAM" id="Phobius"/>
    </source>
</evidence>
<sequence>RTTVGPKGLVSSIIGAGLIDAAFQLYGDWAAGLCLSPNQFFWRANVALLFGLGVGVVGAIFTVALVAGGAPVLAAGLVGFGVSAGIGYGLDYIGVKDNLIDEVSDAAGRY</sequence>
<dbReference type="EMBL" id="UOEU01000020">
    <property type="protein sequence ID" value="VAW30023.1"/>
    <property type="molecule type" value="Genomic_DNA"/>
</dbReference>
<feature type="transmembrane region" description="Helical" evidence="1">
    <location>
        <begin position="72"/>
        <end position="90"/>
    </location>
</feature>
<keyword evidence="1" id="KW-0472">Membrane</keyword>
<feature type="non-terminal residue" evidence="2">
    <location>
        <position position="1"/>
    </location>
</feature>
<organism evidence="2">
    <name type="scientific">hydrothermal vent metagenome</name>
    <dbReference type="NCBI Taxonomy" id="652676"/>
    <lineage>
        <taxon>unclassified sequences</taxon>
        <taxon>metagenomes</taxon>
        <taxon>ecological metagenomes</taxon>
    </lineage>
</organism>
<name>A0A3B0UP80_9ZZZZ</name>
<keyword evidence="1" id="KW-1133">Transmembrane helix</keyword>